<gene>
    <name evidence="6" type="ORF">FIL88_09705</name>
</gene>
<dbReference type="Proteomes" id="UP000315816">
    <property type="component" value="Unassembled WGS sequence"/>
</dbReference>
<keyword evidence="2" id="KW-0229">DNA integration</keyword>
<dbReference type="PANTHER" id="PTHR30629:SF2">
    <property type="entry name" value="PROPHAGE INTEGRASE INTS-RELATED"/>
    <property type="match status" value="1"/>
</dbReference>
<comment type="caution">
    <text evidence="6">The sequence shown here is derived from an EMBL/GenBank/DDBJ whole genome shotgun (WGS) entry which is preliminary data.</text>
</comment>
<keyword evidence="3" id="KW-0238">DNA-binding</keyword>
<dbReference type="PROSITE" id="PS51898">
    <property type="entry name" value="TYR_RECOMBINASE"/>
    <property type="match status" value="1"/>
</dbReference>
<dbReference type="InterPro" id="IPR010998">
    <property type="entry name" value="Integrase_recombinase_N"/>
</dbReference>
<feature type="domain" description="Tyr recombinase" evidence="5">
    <location>
        <begin position="334"/>
        <end position="535"/>
    </location>
</feature>
<dbReference type="PANTHER" id="PTHR30629">
    <property type="entry name" value="PROPHAGE INTEGRASE"/>
    <property type="match status" value="1"/>
</dbReference>
<protein>
    <submittedName>
        <fullName evidence="6">Tyrosine-type recombinase/integrase</fullName>
    </submittedName>
</protein>
<dbReference type="Pfam" id="PF00589">
    <property type="entry name" value="Phage_integrase"/>
    <property type="match status" value="1"/>
</dbReference>
<dbReference type="InterPro" id="IPR050808">
    <property type="entry name" value="Phage_Integrase"/>
</dbReference>
<dbReference type="AlphaFoldDB" id="A0A545SR87"/>
<dbReference type="InterPro" id="IPR013762">
    <property type="entry name" value="Integrase-like_cat_sf"/>
</dbReference>
<keyword evidence="7" id="KW-1185">Reference proteome</keyword>
<dbReference type="GO" id="GO:0006310">
    <property type="term" value="P:DNA recombination"/>
    <property type="evidence" value="ECO:0007669"/>
    <property type="project" value="UniProtKB-KW"/>
</dbReference>
<dbReference type="SUPFAM" id="SSF56349">
    <property type="entry name" value="DNA breaking-rejoining enzymes"/>
    <property type="match status" value="1"/>
</dbReference>
<organism evidence="6 7">
    <name type="scientific">Aliiroseovarius halocynthiae</name>
    <dbReference type="NCBI Taxonomy" id="985055"/>
    <lineage>
        <taxon>Bacteria</taxon>
        <taxon>Pseudomonadati</taxon>
        <taxon>Pseudomonadota</taxon>
        <taxon>Alphaproteobacteria</taxon>
        <taxon>Rhodobacterales</taxon>
        <taxon>Paracoccaceae</taxon>
        <taxon>Aliiroseovarius</taxon>
    </lineage>
</organism>
<evidence type="ECO:0000313" key="6">
    <source>
        <dbReference type="EMBL" id="TQV67490.1"/>
    </source>
</evidence>
<evidence type="ECO:0000256" key="4">
    <source>
        <dbReference type="ARBA" id="ARBA00023172"/>
    </source>
</evidence>
<dbReference type="InterPro" id="IPR011010">
    <property type="entry name" value="DNA_brk_join_enz"/>
</dbReference>
<evidence type="ECO:0000256" key="3">
    <source>
        <dbReference type="ARBA" id="ARBA00023125"/>
    </source>
</evidence>
<dbReference type="OrthoDB" id="7222937at2"/>
<dbReference type="GO" id="GO:0003677">
    <property type="term" value="F:DNA binding"/>
    <property type="evidence" value="ECO:0007669"/>
    <property type="project" value="UniProtKB-KW"/>
</dbReference>
<evidence type="ECO:0000313" key="7">
    <source>
        <dbReference type="Proteomes" id="UP000315816"/>
    </source>
</evidence>
<dbReference type="GO" id="GO:0015074">
    <property type="term" value="P:DNA integration"/>
    <property type="evidence" value="ECO:0007669"/>
    <property type="project" value="UniProtKB-KW"/>
</dbReference>
<sequence length="543" mass="61667">MTIKMTSLKRDKNGDWFARKGIPSAVRESYKLAFGRSQEERFRRPAELPVHRAKIEFSDWLAEVEERIERLRASNPSEIKKLSMRQQHALIGRWYEWFTAKNDEHIELPLEALESIHEGYLQVVDSVAGPLSSLDIDREEAKERSPRHAARVAAFIATRSEIDIFLASEGITLVGDEKAELLAAMEGDFDAALYVLKRRAGGDYGPDQRVAKYPRPTPFTKAPASETLAGLTIWGAFEGWVKERQPAVSTVNRWRGVFENLDKYHEGRDIVLFSDANAVEWKNALVGDGRGTRTINEIWLSSARTVFEWVRNQKKIADNPFDGLKVAGGKKVETRDREFTDEEISTLLNASLKPVSQRTGEKLRAAYRWVPWLCAYTGARSGEITQLRKQDFHQHKDGFWFIEITPDAGTVKGGSFRKVPLHSHLIEQGVIEFVRQSSPGPLFHDGTKAKTIDPLKPPRPAHVVVRNKLGAWVRKQGVTDKRISPNHAWRHTFKRRAARAGIEQRIRDAMCGHSDGRVGALYETPTLQDMACAMVEFQRYKCT</sequence>
<dbReference type="EMBL" id="VICH01000006">
    <property type="protein sequence ID" value="TQV67490.1"/>
    <property type="molecule type" value="Genomic_DNA"/>
</dbReference>
<proteinExistence type="inferred from homology"/>
<evidence type="ECO:0000256" key="1">
    <source>
        <dbReference type="ARBA" id="ARBA00008857"/>
    </source>
</evidence>
<dbReference type="RefSeq" id="WP_142853650.1">
    <property type="nucleotide sequence ID" value="NZ_FXWW01000002.1"/>
</dbReference>
<evidence type="ECO:0000259" key="5">
    <source>
        <dbReference type="PROSITE" id="PS51898"/>
    </source>
</evidence>
<name>A0A545SR87_9RHOB</name>
<reference evidence="6 7" key="1">
    <citation type="submission" date="2019-06" db="EMBL/GenBank/DDBJ databases">
        <title>A novel species of marine bacteria.</title>
        <authorList>
            <person name="Wang Y."/>
        </authorList>
    </citation>
    <scope>NUCLEOTIDE SEQUENCE [LARGE SCALE GENOMIC DNA]</scope>
    <source>
        <strain evidence="6 7">MA1-10</strain>
    </source>
</reference>
<keyword evidence="4" id="KW-0233">DNA recombination</keyword>
<dbReference type="Gene3D" id="1.10.150.130">
    <property type="match status" value="1"/>
</dbReference>
<accession>A0A545SR87</accession>
<dbReference type="InterPro" id="IPR002104">
    <property type="entry name" value="Integrase_catalytic"/>
</dbReference>
<comment type="similarity">
    <text evidence="1">Belongs to the 'phage' integrase family.</text>
</comment>
<dbReference type="Gene3D" id="1.10.443.10">
    <property type="entry name" value="Intergrase catalytic core"/>
    <property type="match status" value="1"/>
</dbReference>
<evidence type="ECO:0000256" key="2">
    <source>
        <dbReference type="ARBA" id="ARBA00022908"/>
    </source>
</evidence>